<gene>
    <name evidence="1" type="ORF">GCM10009533_53550</name>
</gene>
<proteinExistence type="predicted"/>
<sequence length="66" mass="6980">MFQLPALGTVGTALCEQGGCERAANAQDRDHDLADCAKQYRPPAPIDLRGLYLPLDACEGGTTVFG</sequence>
<name>A0ABN1DNH2_SACER</name>
<protein>
    <submittedName>
        <fullName evidence="1">Uncharacterized protein</fullName>
    </submittedName>
</protein>
<evidence type="ECO:0000313" key="1">
    <source>
        <dbReference type="EMBL" id="GAA0548127.1"/>
    </source>
</evidence>
<organism evidence="1 2">
    <name type="scientific">Saccharopolyspora erythraea</name>
    <name type="common">Streptomyces erythraeus</name>
    <dbReference type="NCBI Taxonomy" id="1836"/>
    <lineage>
        <taxon>Bacteria</taxon>
        <taxon>Bacillati</taxon>
        <taxon>Actinomycetota</taxon>
        <taxon>Actinomycetes</taxon>
        <taxon>Pseudonocardiales</taxon>
        <taxon>Pseudonocardiaceae</taxon>
        <taxon>Saccharopolyspora</taxon>
    </lineage>
</organism>
<accession>A0ABN1DNH2</accession>
<keyword evidence="2" id="KW-1185">Reference proteome</keyword>
<evidence type="ECO:0000313" key="2">
    <source>
        <dbReference type="Proteomes" id="UP001500729"/>
    </source>
</evidence>
<comment type="caution">
    <text evidence="1">The sequence shown here is derived from an EMBL/GenBank/DDBJ whole genome shotgun (WGS) entry which is preliminary data.</text>
</comment>
<dbReference type="Proteomes" id="UP001500729">
    <property type="component" value="Unassembled WGS sequence"/>
</dbReference>
<dbReference type="EMBL" id="BAAAGS010000045">
    <property type="protein sequence ID" value="GAA0548127.1"/>
    <property type="molecule type" value="Genomic_DNA"/>
</dbReference>
<reference evidence="1 2" key="1">
    <citation type="journal article" date="2019" name="Int. J. Syst. Evol. Microbiol.">
        <title>The Global Catalogue of Microorganisms (GCM) 10K type strain sequencing project: providing services to taxonomists for standard genome sequencing and annotation.</title>
        <authorList>
            <consortium name="The Broad Institute Genomics Platform"/>
            <consortium name="The Broad Institute Genome Sequencing Center for Infectious Disease"/>
            <person name="Wu L."/>
            <person name="Ma J."/>
        </authorList>
    </citation>
    <scope>NUCLEOTIDE SEQUENCE [LARGE SCALE GENOMIC DNA]</scope>
    <source>
        <strain evidence="1 2">JCM 10303</strain>
    </source>
</reference>